<keyword evidence="5" id="KW-0808">Transferase</keyword>
<feature type="binding site" evidence="3">
    <location>
        <position position="61"/>
    </location>
    <ligand>
        <name>substrate</name>
    </ligand>
</feature>
<dbReference type="AlphaFoldDB" id="A0A1T4N4K7"/>
<dbReference type="PANTHER" id="PTHR43300">
    <property type="entry name" value="ACETYLTRANSFERASE"/>
    <property type="match status" value="1"/>
</dbReference>
<name>A0A1T4N4K7_9BACT</name>
<accession>A0A1T4N4K7</accession>
<dbReference type="OrthoDB" id="9794407at2"/>
<dbReference type="PANTHER" id="PTHR43300:SF7">
    <property type="entry name" value="UDP-N-ACETYLBACILLOSAMINE N-ACETYLTRANSFERASE"/>
    <property type="match status" value="1"/>
</dbReference>
<organism evidence="5 6">
    <name type="scientific">Sediminibacterium ginsengisoli</name>
    <dbReference type="NCBI Taxonomy" id="413434"/>
    <lineage>
        <taxon>Bacteria</taxon>
        <taxon>Pseudomonadati</taxon>
        <taxon>Bacteroidota</taxon>
        <taxon>Chitinophagia</taxon>
        <taxon>Chitinophagales</taxon>
        <taxon>Chitinophagaceae</taxon>
        <taxon>Sediminibacterium</taxon>
    </lineage>
</organism>
<evidence type="ECO:0000256" key="1">
    <source>
        <dbReference type="ARBA" id="ARBA00007274"/>
    </source>
</evidence>
<dbReference type="Proteomes" id="UP000190888">
    <property type="component" value="Unassembled WGS sequence"/>
</dbReference>
<dbReference type="InterPro" id="IPR001451">
    <property type="entry name" value="Hexapep"/>
</dbReference>
<protein>
    <submittedName>
        <fullName evidence="5">Sugar O-acyltransferase, sialic acid O-acetyltransferase NeuD family</fullName>
    </submittedName>
</protein>
<feature type="active site" description="Proton acceptor" evidence="2">
    <location>
        <position position="125"/>
    </location>
</feature>
<dbReference type="InterPro" id="IPR041561">
    <property type="entry name" value="PglD_N"/>
</dbReference>
<dbReference type="Gene3D" id="3.40.50.20">
    <property type="match status" value="1"/>
</dbReference>
<dbReference type="CDD" id="cd03360">
    <property type="entry name" value="LbH_AT_putative"/>
    <property type="match status" value="1"/>
</dbReference>
<evidence type="ECO:0000256" key="2">
    <source>
        <dbReference type="PIRSR" id="PIRSR620019-1"/>
    </source>
</evidence>
<feature type="site" description="Increases basicity of active site His" evidence="2">
    <location>
        <position position="126"/>
    </location>
</feature>
<reference evidence="5 6" key="1">
    <citation type="submission" date="2017-02" db="EMBL/GenBank/DDBJ databases">
        <authorList>
            <person name="Peterson S.W."/>
        </authorList>
    </citation>
    <scope>NUCLEOTIDE SEQUENCE [LARGE SCALE GENOMIC DNA]</scope>
    <source>
        <strain evidence="5 6">DSM 22335</strain>
    </source>
</reference>
<gene>
    <name evidence="5" type="ORF">SAMN04488132_10484</name>
</gene>
<evidence type="ECO:0000313" key="6">
    <source>
        <dbReference type="Proteomes" id="UP000190888"/>
    </source>
</evidence>
<dbReference type="InterPro" id="IPR050179">
    <property type="entry name" value="Trans_hexapeptide_repeat"/>
</dbReference>
<feature type="binding site" evidence="3">
    <location>
        <position position="134"/>
    </location>
    <ligand>
        <name>acetyl-CoA</name>
        <dbReference type="ChEBI" id="CHEBI:57288"/>
    </ligand>
</feature>
<evidence type="ECO:0000259" key="4">
    <source>
        <dbReference type="Pfam" id="PF17836"/>
    </source>
</evidence>
<keyword evidence="6" id="KW-1185">Reference proteome</keyword>
<dbReference type="Gene3D" id="2.160.10.10">
    <property type="entry name" value="Hexapeptide repeat proteins"/>
    <property type="match status" value="1"/>
</dbReference>
<dbReference type="RefSeq" id="WP_078831069.1">
    <property type="nucleotide sequence ID" value="NZ_FUWH01000004.1"/>
</dbReference>
<dbReference type="Pfam" id="PF17836">
    <property type="entry name" value="PglD_N"/>
    <property type="match status" value="1"/>
</dbReference>
<dbReference type="InterPro" id="IPR011004">
    <property type="entry name" value="Trimer_LpxA-like_sf"/>
</dbReference>
<sequence>MLLIGASGHAKVICSVLETLQIAVTGIFDDNAAVRYLNEYSVSGPYDENFRKEDNLIISIGDNRIRKIISSKVKHDFGTIIHPGAVVDRKVKIGDGTVLLHGCIVQRDAVIGNHCIINTNASVDHDCIIANYVHVSPGATLCGNVMVGEGTHIGAGATVIPNIKIGKWCIIGAGAAVVKDLPDYSVAVGTPARIIRTLDITQI</sequence>
<proteinExistence type="inferred from homology"/>
<dbReference type="InterPro" id="IPR020019">
    <property type="entry name" value="AcTrfase_PglD-like"/>
</dbReference>
<dbReference type="GO" id="GO:0016746">
    <property type="term" value="F:acyltransferase activity"/>
    <property type="evidence" value="ECO:0007669"/>
    <property type="project" value="UniProtKB-KW"/>
</dbReference>
<keyword evidence="5" id="KW-0012">Acyltransferase</keyword>
<evidence type="ECO:0000256" key="3">
    <source>
        <dbReference type="PIRSR" id="PIRSR620019-2"/>
    </source>
</evidence>
<feature type="domain" description="PglD N-terminal" evidence="4">
    <location>
        <begin position="2"/>
        <end position="72"/>
    </location>
</feature>
<dbReference type="STRING" id="413434.SAMN04488132_10484"/>
<dbReference type="Pfam" id="PF00132">
    <property type="entry name" value="Hexapep"/>
    <property type="match status" value="2"/>
</dbReference>
<evidence type="ECO:0000313" key="5">
    <source>
        <dbReference type="EMBL" id="SJZ74021.1"/>
    </source>
</evidence>
<feature type="binding site" evidence="3">
    <location>
        <begin position="7"/>
        <end position="9"/>
    </location>
    <ligand>
        <name>substrate</name>
    </ligand>
</feature>
<dbReference type="EMBL" id="FUWH01000004">
    <property type="protein sequence ID" value="SJZ74021.1"/>
    <property type="molecule type" value="Genomic_DNA"/>
</dbReference>
<comment type="similarity">
    <text evidence="1">Belongs to the transferase hexapeptide repeat family.</text>
</comment>
<dbReference type="NCBIfam" id="TIGR03570">
    <property type="entry name" value="NeuD_NnaD"/>
    <property type="match status" value="1"/>
</dbReference>
<dbReference type="SUPFAM" id="SSF51161">
    <property type="entry name" value="Trimeric LpxA-like enzymes"/>
    <property type="match status" value="1"/>
</dbReference>